<dbReference type="CDD" id="cd03293">
    <property type="entry name" value="ABC_NrtD_SsuB_transporters"/>
    <property type="match status" value="1"/>
</dbReference>
<evidence type="ECO:0000256" key="4">
    <source>
        <dbReference type="ARBA" id="ARBA00022840"/>
    </source>
</evidence>
<feature type="domain" description="ABC transporter" evidence="5">
    <location>
        <begin position="4"/>
        <end position="236"/>
    </location>
</feature>
<dbReference type="GO" id="GO:0016887">
    <property type="term" value="F:ATP hydrolysis activity"/>
    <property type="evidence" value="ECO:0007669"/>
    <property type="project" value="InterPro"/>
</dbReference>
<protein>
    <submittedName>
        <fullName evidence="6">ABC transporter ATP-binding protein</fullName>
    </submittedName>
</protein>
<dbReference type="PROSITE" id="PS50893">
    <property type="entry name" value="ABC_TRANSPORTER_2"/>
    <property type="match status" value="1"/>
</dbReference>
<dbReference type="InterPro" id="IPR050166">
    <property type="entry name" value="ABC_transporter_ATP-bind"/>
</dbReference>
<evidence type="ECO:0000256" key="1">
    <source>
        <dbReference type="ARBA" id="ARBA00005417"/>
    </source>
</evidence>
<dbReference type="InterPro" id="IPR017871">
    <property type="entry name" value="ABC_transporter-like_CS"/>
</dbReference>
<sequence length="257" mass="27801">MALVEISSLGRTYLSKNKSQTIALQNVNLSIEKGEFISVVGPSGCGKSTLLKIVGGLLPASEGIVTVAGDRVVRPRADVGIVYQAPLLLPWRTVIENVLLPLEIQKGVKPKDVDNAMELLELVGLERFAKSYPAELSGGMQQRVGICRALVTRPALLLMDEPFGALDAMTREFLNLELMRICAESSQTVLFITHSIPESVFLGDRVIVMSSRPGTINEIVAITLPRPRTTAMMATEDFGVAAEHIRGHFNLSGAAHL</sequence>
<dbReference type="RefSeq" id="WP_221979017.1">
    <property type="nucleotide sequence ID" value="NZ_JAAXQQ010000004.1"/>
</dbReference>
<dbReference type="Proteomes" id="UP000758022">
    <property type="component" value="Unassembled WGS sequence"/>
</dbReference>
<dbReference type="AlphaFoldDB" id="A0AB35FG57"/>
<dbReference type="GO" id="GO:0005524">
    <property type="term" value="F:ATP binding"/>
    <property type="evidence" value="ECO:0007669"/>
    <property type="project" value="UniProtKB-KW"/>
</dbReference>
<dbReference type="PANTHER" id="PTHR42788">
    <property type="entry name" value="TAURINE IMPORT ATP-BINDING PROTEIN-RELATED"/>
    <property type="match status" value="1"/>
</dbReference>
<keyword evidence="4 6" id="KW-0067">ATP-binding</keyword>
<dbReference type="Pfam" id="PF00005">
    <property type="entry name" value="ABC_tran"/>
    <property type="match status" value="1"/>
</dbReference>
<evidence type="ECO:0000256" key="2">
    <source>
        <dbReference type="ARBA" id="ARBA00022448"/>
    </source>
</evidence>
<dbReference type="EMBL" id="JAAXQQ010000004">
    <property type="protein sequence ID" value="MBY3064551.1"/>
    <property type="molecule type" value="Genomic_DNA"/>
</dbReference>
<dbReference type="SUPFAM" id="SSF52540">
    <property type="entry name" value="P-loop containing nucleoside triphosphate hydrolases"/>
    <property type="match status" value="1"/>
</dbReference>
<comment type="similarity">
    <text evidence="1">Belongs to the ABC transporter superfamily.</text>
</comment>
<dbReference type="InterPro" id="IPR027417">
    <property type="entry name" value="P-loop_NTPase"/>
</dbReference>
<dbReference type="InterPro" id="IPR003439">
    <property type="entry name" value="ABC_transporter-like_ATP-bd"/>
</dbReference>
<proteinExistence type="inferred from homology"/>
<dbReference type="PANTHER" id="PTHR42788:SF13">
    <property type="entry name" value="ALIPHATIC SULFONATES IMPORT ATP-BINDING PROTEIN SSUB"/>
    <property type="match status" value="1"/>
</dbReference>
<name>A0AB35FG57_9HYPH</name>
<keyword evidence="2" id="KW-0813">Transport</keyword>
<evidence type="ECO:0000313" key="6">
    <source>
        <dbReference type="EMBL" id="MBY3064551.1"/>
    </source>
</evidence>
<keyword evidence="3" id="KW-0547">Nucleotide-binding</keyword>
<gene>
    <name evidence="6" type="ORF">HFO74_14075</name>
</gene>
<accession>A0AB35FG57</accession>
<comment type="caution">
    <text evidence="6">The sequence shown here is derived from an EMBL/GenBank/DDBJ whole genome shotgun (WGS) entry which is preliminary data.</text>
</comment>
<dbReference type="InterPro" id="IPR003593">
    <property type="entry name" value="AAA+_ATPase"/>
</dbReference>
<evidence type="ECO:0000256" key="3">
    <source>
        <dbReference type="ARBA" id="ARBA00022741"/>
    </source>
</evidence>
<evidence type="ECO:0000313" key="7">
    <source>
        <dbReference type="Proteomes" id="UP000758022"/>
    </source>
</evidence>
<dbReference type="SMART" id="SM00382">
    <property type="entry name" value="AAA"/>
    <property type="match status" value="1"/>
</dbReference>
<evidence type="ECO:0000259" key="5">
    <source>
        <dbReference type="PROSITE" id="PS50893"/>
    </source>
</evidence>
<dbReference type="PROSITE" id="PS00211">
    <property type="entry name" value="ABC_TRANSPORTER_1"/>
    <property type="match status" value="1"/>
</dbReference>
<dbReference type="Gene3D" id="3.40.50.300">
    <property type="entry name" value="P-loop containing nucleotide triphosphate hydrolases"/>
    <property type="match status" value="1"/>
</dbReference>
<reference evidence="6" key="1">
    <citation type="submission" date="2020-04" db="EMBL/GenBank/DDBJ databases">
        <title>Global-level population genomics supports evidence of horizontal gene transfer on evolution of Rhizobia in Lentils.</title>
        <authorList>
            <person name="Gai Y."/>
            <person name="Cook D."/>
            <person name="Riely B."/>
        </authorList>
    </citation>
    <scope>NUCLEOTIDE SEQUENCE</scope>
    <source>
        <strain evidence="6">TLR9</strain>
    </source>
</reference>
<organism evidence="6 7">
    <name type="scientific">Rhizobium laguerreae</name>
    <dbReference type="NCBI Taxonomy" id="1076926"/>
    <lineage>
        <taxon>Bacteria</taxon>
        <taxon>Pseudomonadati</taxon>
        <taxon>Pseudomonadota</taxon>
        <taxon>Alphaproteobacteria</taxon>
        <taxon>Hyphomicrobiales</taxon>
        <taxon>Rhizobiaceae</taxon>
        <taxon>Rhizobium/Agrobacterium group</taxon>
        <taxon>Rhizobium</taxon>
    </lineage>
</organism>